<reference evidence="1 2" key="1">
    <citation type="journal article" date="2009" name="Nature">
        <title>The Sorghum bicolor genome and the diversification of grasses.</title>
        <authorList>
            <person name="Paterson A.H."/>
            <person name="Bowers J.E."/>
            <person name="Bruggmann R."/>
            <person name="Dubchak I."/>
            <person name="Grimwood J."/>
            <person name="Gundlach H."/>
            <person name="Haberer G."/>
            <person name="Hellsten U."/>
            <person name="Mitros T."/>
            <person name="Poliakov A."/>
            <person name="Schmutz J."/>
            <person name="Spannagl M."/>
            <person name="Tang H."/>
            <person name="Wang X."/>
            <person name="Wicker T."/>
            <person name="Bharti A.K."/>
            <person name="Chapman J."/>
            <person name="Feltus F.A."/>
            <person name="Gowik U."/>
            <person name="Grigoriev I.V."/>
            <person name="Lyons E."/>
            <person name="Maher C.A."/>
            <person name="Martis M."/>
            <person name="Narechania A."/>
            <person name="Otillar R.P."/>
            <person name="Penning B.W."/>
            <person name="Salamov A.A."/>
            <person name="Wang Y."/>
            <person name="Zhang L."/>
            <person name="Carpita N.C."/>
            <person name="Freeling M."/>
            <person name="Gingle A.R."/>
            <person name="Hash C.T."/>
            <person name="Keller B."/>
            <person name="Klein P."/>
            <person name="Kresovich S."/>
            <person name="McCann M.C."/>
            <person name="Ming R."/>
            <person name="Peterson D.G."/>
            <person name="Mehboob-ur-Rahman"/>
            <person name="Ware D."/>
            <person name="Westhoff P."/>
            <person name="Mayer K.F."/>
            <person name="Messing J."/>
            <person name="Rokhsar D.S."/>
        </authorList>
    </citation>
    <scope>NUCLEOTIDE SEQUENCE [LARGE SCALE GENOMIC DNA]</scope>
    <source>
        <strain evidence="2">cv. BTx623</strain>
    </source>
</reference>
<protein>
    <submittedName>
        <fullName evidence="1">Uncharacterized protein</fullName>
    </submittedName>
</protein>
<dbReference type="Proteomes" id="UP000000768">
    <property type="component" value="Chromosome 1"/>
</dbReference>
<proteinExistence type="predicted"/>
<evidence type="ECO:0000313" key="2">
    <source>
        <dbReference type="Proteomes" id="UP000000768"/>
    </source>
</evidence>
<sequence>MASVRAQFMDDAKPAKVIVSTYEELPRRRRRPISCVASSSTAAARAKASAPRQAGSYSRRALLLAYAQQLRRRRRLGGQQSGAPLLLEWGKWKAGHPVAGGDGVAVRWPNLMRRIGRNWCSRLRCCVRICVRTFLRRVKRIRENASCKKDDSSSMLD</sequence>
<dbReference type="EMBL" id="CM000760">
    <property type="protein sequence ID" value="OQU91135.1"/>
    <property type="molecule type" value="Genomic_DNA"/>
</dbReference>
<gene>
    <name evidence="1" type="ORF">SORBI_3001G122766</name>
</gene>
<keyword evidence="2" id="KW-1185">Reference proteome</keyword>
<dbReference type="ExpressionAtlas" id="A0A1Z5S5W7">
    <property type="expression patterns" value="baseline"/>
</dbReference>
<accession>A0A1Z5S5W7</accession>
<dbReference type="Gramene" id="OQU91135">
    <property type="protein sequence ID" value="OQU91135"/>
    <property type="gene ID" value="SORBI_3001G122766"/>
</dbReference>
<reference evidence="2" key="2">
    <citation type="journal article" date="2018" name="Plant J.">
        <title>The Sorghum bicolor reference genome: improved assembly, gene annotations, a transcriptome atlas, and signatures of genome organization.</title>
        <authorList>
            <person name="McCormick R.F."/>
            <person name="Truong S.K."/>
            <person name="Sreedasyam A."/>
            <person name="Jenkins J."/>
            <person name="Shu S."/>
            <person name="Sims D."/>
            <person name="Kennedy M."/>
            <person name="Amirebrahimi M."/>
            <person name="Weers B.D."/>
            <person name="McKinley B."/>
            <person name="Mattison A."/>
            <person name="Morishige D.T."/>
            <person name="Grimwood J."/>
            <person name="Schmutz J."/>
            <person name="Mullet J.E."/>
        </authorList>
    </citation>
    <scope>NUCLEOTIDE SEQUENCE [LARGE SCALE GENOMIC DNA]</scope>
    <source>
        <strain evidence="2">cv. BTx623</strain>
    </source>
</reference>
<evidence type="ECO:0000313" key="1">
    <source>
        <dbReference type="EMBL" id="OQU91135.1"/>
    </source>
</evidence>
<name>A0A1Z5S5W7_SORBI</name>
<dbReference type="AlphaFoldDB" id="A0A1Z5S5W7"/>
<dbReference type="InParanoid" id="A0A1Z5S5W7"/>
<organism evidence="1 2">
    <name type="scientific">Sorghum bicolor</name>
    <name type="common">Sorghum</name>
    <name type="synonym">Sorghum vulgare</name>
    <dbReference type="NCBI Taxonomy" id="4558"/>
    <lineage>
        <taxon>Eukaryota</taxon>
        <taxon>Viridiplantae</taxon>
        <taxon>Streptophyta</taxon>
        <taxon>Embryophyta</taxon>
        <taxon>Tracheophyta</taxon>
        <taxon>Spermatophyta</taxon>
        <taxon>Magnoliopsida</taxon>
        <taxon>Liliopsida</taxon>
        <taxon>Poales</taxon>
        <taxon>Poaceae</taxon>
        <taxon>PACMAD clade</taxon>
        <taxon>Panicoideae</taxon>
        <taxon>Andropogonodae</taxon>
        <taxon>Andropogoneae</taxon>
        <taxon>Sorghinae</taxon>
        <taxon>Sorghum</taxon>
    </lineage>
</organism>